<comment type="catalytic activity">
    <reaction evidence="1">
        <text>Catalyzes the rearrangement of -S-S- bonds in proteins.</text>
        <dbReference type="EC" id="5.3.4.1"/>
    </reaction>
</comment>
<dbReference type="CDD" id="cd02982">
    <property type="entry name" value="PDI_b'_family"/>
    <property type="match status" value="1"/>
</dbReference>
<dbReference type="AlphaFoldDB" id="A0A8S2KE64"/>
<dbReference type="GO" id="GO:0003756">
    <property type="term" value="F:protein disulfide isomerase activity"/>
    <property type="evidence" value="ECO:0007669"/>
    <property type="project" value="UniProtKB-EC"/>
</dbReference>
<feature type="domain" description="Thioredoxin" evidence="12">
    <location>
        <begin position="103"/>
        <end position="231"/>
    </location>
</feature>
<evidence type="ECO:0000256" key="1">
    <source>
        <dbReference type="ARBA" id="ARBA00001182"/>
    </source>
</evidence>
<evidence type="ECO:0000256" key="3">
    <source>
        <dbReference type="ARBA" id="ARBA00012723"/>
    </source>
</evidence>
<evidence type="ECO:0000256" key="2">
    <source>
        <dbReference type="ARBA" id="ARBA00006347"/>
    </source>
</evidence>
<dbReference type="FunFam" id="3.40.30.10:FF:000027">
    <property type="entry name" value="protein disulfide-isomerase A2"/>
    <property type="match status" value="1"/>
</dbReference>
<evidence type="ECO:0000256" key="7">
    <source>
        <dbReference type="ARBA" id="ARBA00023157"/>
    </source>
</evidence>
<keyword evidence="4" id="KW-0732">Signal</keyword>
<evidence type="ECO:0000256" key="10">
    <source>
        <dbReference type="RuleBase" id="RU004208"/>
    </source>
</evidence>
<evidence type="ECO:0000256" key="4">
    <source>
        <dbReference type="ARBA" id="ARBA00022729"/>
    </source>
</evidence>
<dbReference type="Proteomes" id="UP000682733">
    <property type="component" value="Unassembled WGS sequence"/>
</dbReference>
<dbReference type="Pfam" id="PF13848">
    <property type="entry name" value="Thioredoxin_6"/>
    <property type="match status" value="1"/>
</dbReference>
<dbReference type="Pfam" id="PF00085">
    <property type="entry name" value="Thioredoxin"/>
    <property type="match status" value="1"/>
</dbReference>
<evidence type="ECO:0000313" key="13">
    <source>
        <dbReference type="EMBL" id="CAF1083387.1"/>
    </source>
</evidence>
<dbReference type="NCBIfam" id="TIGR01126">
    <property type="entry name" value="pdi_dom"/>
    <property type="match status" value="1"/>
</dbReference>
<dbReference type="PRINTS" id="PR00421">
    <property type="entry name" value="THIOREDOXIN"/>
</dbReference>
<dbReference type="PANTHER" id="PTHR18929">
    <property type="entry name" value="PROTEIN DISULFIDE ISOMERASE"/>
    <property type="match status" value="1"/>
</dbReference>
<dbReference type="PANTHER" id="PTHR18929:SF240">
    <property type="entry name" value="PROTEIN DISULFIDE-ISOMERASE"/>
    <property type="match status" value="1"/>
</dbReference>
<feature type="region of interest" description="Disordered" evidence="11">
    <location>
        <begin position="226"/>
        <end position="264"/>
    </location>
</feature>
<dbReference type="GO" id="GO:0005783">
    <property type="term" value="C:endoplasmic reticulum"/>
    <property type="evidence" value="ECO:0007669"/>
    <property type="project" value="TreeGrafter"/>
</dbReference>
<feature type="compositionally biased region" description="Basic and acidic residues" evidence="11">
    <location>
        <begin position="255"/>
        <end position="264"/>
    </location>
</feature>
<evidence type="ECO:0000256" key="6">
    <source>
        <dbReference type="ARBA" id="ARBA00022824"/>
    </source>
</evidence>
<evidence type="ECO:0000259" key="12">
    <source>
        <dbReference type="PROSITE" id="PS51352"/>
    </source>
</evidence>
<dbReference type="FunFam" id="3.40.30.10:FF:000030">
    <property type="entry name" value="Protein disulfide-isomerase"/>
    <property type="match status" value="1"/>
</dbReference>
<accession>A0A8S2KE64</accession>
<dbReference type="EMBL" id="CAJNOK010009192">
    <property type="protein sequence ID" value="CAF1083387.1"/>
    <property type="molecule type" value="Genomic_DNA"/>
</dbReference>
<comment type="caution">
    <text evidence="14">The sequence shown here is derived from an EMBL/GenBank/DDBJ whole genome shotgun (WGS) entry which is preliminary data.</text>
</comment>
<sequence length="264" mass="29844">SAQKIFGGDIKDHILLFSGKKTDVYEQLQEEFKQAAKVYRGKVLFVSIDTDDEENERVLEFFGLKQANLPAMRLITLKDEMTKFKPESNEITADVVKTFVQSYLDGKLKPHLLTQDLPDDWDKQPVKVLVGTNFDEVAKDKSKTVLVEFYAPWCGHCKALFPIWDQLGEQYKDRDDVVIAKIDSTANELEDVKIQSFPTIKMFPKDSDEVIDYNGERTLEGFSKFIDSNGLEGGQASEETAEHAEGAGDEEEEPSSDHTAHVDL</sequence>
<proteinExistence type="inferred from homology"/>
<comment type="similarity">
    <text evidence="2 10">Belongs to the protein disulfide isomerase family.</text>
</comment>
<protein>
    <recommendedName>
        <fullName evidence="3">protein disulfide-isomerase</fullName>
        <ecNumber evidence="3">5.3.4.1</ecNumber>
    </recommendedName>
</protein>
<dbReference type="EC" id="5.3.4.1" evidence="3"/>
<evidence type="ECO:0000313" key="14">
    <source>
        <dbReference type="EMBL" id="CAF3846082.1"/>
    </source>
</evidence>
<keyword evidence="5" id="KW-0677">Repeat</keyword>
<dbReference type="GO" id="GO:0034976">
    <property type="term" value="P:response to endoplasmic reticulum stress"/>
    <property type="evidence" value="ECO:0007669"/>
    <property type="project" value="TreeGrafter"/>
</dbReference>
<gene>
    <name evidence="13" type="ORF">OVA965_LOCUS18472</name>
    <name evidence="14" type="ORF">TMI583_LOCUS18485</name>
</gene>
<evidence type="ECO:0000256" key="9">
    <source>
        <dbReference type="ARBA" id="ARBA00023284"/>
    </source>
</evidence>
<dbReference type="EMBL" id="CAJOBA010009210">
    <property type="protein sequence ID" value="CAF3846082.1"/>
    <property type="molecule type" value="Genomic_DNA"/>
</dbReference>
<evidence type="ECO:0000256" key="8">
    <source>
        <dbReference type="ARBA" id="ARBA00023235"/>
    </source>
</evidence>
<keyword evidence="7" id="KW-1015">Disulfide bond</keyword>
<keyword evidence="8" id="KW-0413">Isomerase</keyword>
<keyword evidence="9" id="KW-0676">Redox-active center</keyword>
<dbReference type="PROSITE" id="PS51352">
    <property type="entry name" value="THIOREDOXIN_2"/>
    <property type="match status" value="1"/>
</dbReference>
<dbReference type="GO" id="GO:0006457">
    <property type="term" value="P:protein folding"/>
    <property type="evidence" value="ECO:0007669"/>
    <property type="project" value="TreeGrafter"/>
</dbReference>
<dbReference type="Gene3D" id="3.40.30.10">
    <property type="entry name" value="Glutaredoxin"/>
    <property type="match status" value="2"/>
</dbReference>
<dbReference type="InterPro" id="IPR036249">
    <property type="entry name" value="Thioredoxin-like_sf"/>
</dbReference>
<dbReference type="SUPFAM" id="SSF52833">
    <property type="entry name" value="Thioredoxin-like"/>
    <property type="match status" value="2"/>
</dbReference>
<dbReference type="Proteomes" id="UP000677228">
    <property type="component" value="Unassembled WGS sequence"/>
</dbReference>
<organism evidence="14 15">
    <name type="scientific">Didymodactylos carnosus</name>
    <dbReference type="NCBI Taxonomy" id="1234261"/>
    <lineage>
        <taxon>Eukaryota</taxon>
        <taxon>Metazoa</taxon>
        <taxon>Spiralia</taxon>
        <taxon>Gnathifera</taxon>
        <taxon>Rotifera</taxon>
        <taxon>Eurotatoria</taxon>
        <taxon>Bdelloidea</taxon>
        <taxon>Philodinida</taxon>
        <taxon>Philodinidae</taxon>
        <taxon>Didymodactylos</taxon>
    </lineage>
</organism>
<dbReference type="InterPro" id="IPR005788">
    <property type="entry name" value="PDI_thioredoxin-like_dom"/>
</dbReference>
<evidence type="ECO:0000256" key="11">
    <source>
        <dbReference type="SAM" id="MobiDB-lite"/>
    </source>
</evidence>
<dbReference type="InterPro" id="IPR017937">
    <property type="entry name" value="Thioredoxin_CS"/>
</dbReference>
<feature type="non-terminal residue" evidence="14">
    <location>
        <position position="1"/>
    </location>
</feature>
<name>A0A8S2KE64_9BILA</name>
<dbReference type="InterPro" id="IPR013766">
    <property type="entry name" value="Thioredoxin_domain"/>
</dbReference>
<dbReference type="PROSITE" id="PS00194">
    <property type="entry name" value="THIOREDOXIN_1"/>
    <property type="match status" value="1"/>
</dbReference>
<reference evidence="14" key="1">
    <citation type="submission" date="2021-02" db="EMBL/GenBank/DDBJ databases">
        <authorList>
            <person name="Nowell W R."/>
        </authorList>
    </citation>
    <scope>NUCLEOTIDE SEQUENCE</scope>
</reference>
<dbReference type="CDD" id="cd02995">
    <property type="entry name" value="PDI_a_PDI_a'_C"/>
    <property type="match status" value="1"/>
</dbReference>
<evidence type="ECO:0000256" key="5">
    <source>
        <dbReference type="ARBA" id="ARBA00022737"/>
    </source>
</evidence>
<keyword evidence="6" id="KW-0256">Endoplasmic reticulum</keyword>
<evidence type="ECO:0000313" key="15">
    <source>
        <dbReference type="Proteomes" id="UP000682733"/>
    </source>
</evidence>